<evidence type="ECO:0000256" key="5">
    <source>
        <dbReference type="RuleBase" id="RU367124"/>
    </source>
</evidence>
<evidence type="ECO:0000256" key="2">
    <source>
        <dbReference type="ARBA" id="ARBA00010400"/>
    </source>
</evidence>
<sequence>MLAVLMLRCTLLLVALAFFTNMVTSSEATDVKMLSDKFDLLVTASADNTGSTTAKRVLRQAVKTSQKSANYPSYESESVAAEERGWFTKVFGRIEDASESTFEKLLGNSKAKLKAFEKLEKKYRDGRQGYVGFDGPNLDLRSFKWKFFKQFGDWYDSRH</sequence>
<proteinExistence type="inferred from homology"/>
<comment type="domain">
    <text evidence="5">The RxLR-dEER motif acts to carry the protein into the host cell cytoplasm through binding to cell surface phosphatidylinositol-3-phosphate.</text>
</comment>
<dbReference type="Proteomes" id="UP000704712">
    <property type="component" value="Unassembled WGS sequence"/>
</dbReference>
<accession>A0A833STT9</accession>
<protein>
    <recommendedName>
        <fullName evidence="5">RxLR effector protein</fullName>
    </recommendedName>
</protein>
<dbReference type="EMBL" id="WSZM01000517">
    <property type="protein sequence ID" value="KAF4031994.1"/>
    <property type="molecule type" value="Genomic_DNA"/>
</dbReference>
<name>A0A833STT9_PHYIN</name>
<keyword evidence="3 5" id="KW-0964">Secreted</keyword>
<gene>
    <name evidence="6" type="ORF">GN244_ATG16147</name>
    <name evidence="7" type="ORF">GN958_ATG22710</name>
</gene>
<evidence type="ECO:0000256" key="1">
    <source>
        <dbReference type="ARBA" id="ARBA00004613"/>
    </source>
</evidence>
<dbReference type="Pfam" id="PF16810">
    <property type="entry name" value="RXLR"/>
    <property type="match status" value="1"/>
</dbReference>
<feature type="signal peptide" evidence="5">
    <location>
        <begin position="1"/>
        <end position="28"/>
    </location>
</feature>
<comment type="function">
    <text evidence="5">Effector that suppresses plant defense responses during pathogen infection.</text>
</comment>
<comment type="similarity">
    <text evidence="2 5">Belongs to the RxLR effector family.</text>
</comment>
<keyword evidence="8" id="KW-1185">Reference proteome</keyword>
<evidence type="ECO:0000313" key="8">
    <source>
        <dbReference type="Proteomes" id="UP000602510"/>
    </source>
</evidence>
<evidence type="ECO:0000256" key="4">
    <source>
        <dbReference type="ARBA" id="ARBA00022729"/>
    </source>
</evidence>
<evidence type="ECO:0000256" key="3">
    <source>
        <dbReference type="ARBA" id="ARBA00022525"/>
    </source>
</evidence>
<dbReference type="EMBL" id="JAACNO010003188">
    <property type="protein sequence ID" value="KAF4128164.1"/>
    <property type="molecule type" value="Genomic_DNA"/>
</dbReference>
<comment type="caution">
    <text evidence="6">The sequence shown here is derived from an EMBL/GenBank/DDBJ whole genome shotgun (WGS) entry which is preliminary data.</text>
</comment>
<feature type="chain" id="PRO_5044948247" description="RxLR effector protein" evidence="5">
    <location>
        <begin position="29"/>
        <end position="159"/>
    </location>
</feature>
<reference evidence="6" key="1">
    <citation type="submission" date="2020-04" db="EMBL/GenBank/DDBJ databases">
        <title>Hybrid Assembly of Korean Phytophthora infestans isolates.</title>
        <authorList>
            <person name="Prokchorchik M."/>
            <person name="Lee Y."/>
            <person name="Seo J."/>
            <person name="Cho J.-H."/>
            <person name="Park Y.-E."/>
            <person name="Jang D.-C."/>
            <person name="Im J.-S."/>
            <person name="Choi J.-G."/>
            <person name="Park H.-J."/>
            <person name="Lee G.-B."/>
            <person name="Lee Y.-G."/>
            <person name="Hong S.-Y."/>
            <person name="Cho K."/>
            <person name="Sohn K.H."/>
        </authorList>
    </citation>
    <scope>NUCLEOTIDE SEQUENCE</scope>
    <source>
        <strain evidence="6">KR_1_A1</strain>
        <strain evidence="7">KR_2_A2</strain>
    </source>
</reference>
<comment type="subcellular location">
    <subcellularLocation>
        <location evidence="1 5">Secreted</location>
    </subcellularLocation>
</comment>
<dbReference type="InterPro" id="IPR031825">
    <property type="entry name" value="RXLR"/>
</dbReference>
<organism evidence="6 8">
    <name type="scientific">Phytophthora infestans</name>
    <name type="common">Potato late blight agent</name>
    <name type="synonym">Botrytis infestans</name>
    <dbReference type="NCBI Taxonomy" id="4787"/>
    <lineage>
        <taxon>Eukaryota</taxon>
        <taxon>Sar</taxon>
        <taxon>Stramenopiles</taxon>
        <taxon>Oomycota</taxon>
        <taxon>Peronosporomycetes</taxon>
        <taxon>Peronosporales</taxon>
        <taxon>Peronosporaceae</taxon>
        <taxon>Phytophthora</taxon>
    </lineage>
</organism>
<dbReference type="AlphaFoldDB" id="A0A833STT9"/>
<evidence type="ECO:0000313" key="6">
    <source>
        <dbReference type="EMBL" id="KAF4031994.1"/>
    </source>
</evidence>
<evidence type="ECO:0000313" key="7">
    <source>
        <dbReference type="EMBL" id="KAF4128164.1"/>
    </source>
</evidence>
<dbReference type="Proteomes" id="UP000602510">
    <property type="component" value="Unassembled WGS sequence"/>
</dbReference>
<keyword evidence="4 5" id="KW-0732">Signal</keyword>